<dbReference type="AlphaFoldDB" id="A0A9Q1HLE4"/>
<reference evidence="2" key="1">
    <citation type="journal article" date="2023" name="Science">
        <title>Genome structures resolve the early diversification of teleost fishes.</title>
        <authorList>
            <person name="Parey E."/>
            <person name="Louis A."/>
            <person name="Montfort J."/>
            <person name="Bouchez O."/>
            <person name="Roques C."/>
            <person name="Iampietro C."/>
            <person name="Lluch J."/>
            <person name="Castinel A."/>
            <person name="Donnadieu C."/>
            <person name="Desvignes T."/>
            <person name="Floi Bucao C."/>
            <person name="Jouanno E."/>
            <person name="Wen M."/>
            <person name="Mejri S."/>
            <person name="Dirks R."/>
            <person name="Jansen H."/>
            <person name="Henkel C."/>
            <person name="Chen W.J."/>
            <person name="Zahm M."/>
            <person name="Cabau C."/>
            <person name="Klopp C."/>
            <person name="Thompson A.W."/>
            <person name="Robinson-Rechavi M."/>
            <person name="Braasch I."/>
            <person name="Lecointre G."/>
            <person name="Bobe J."/>
            <person name="Postlethwait J.H."/>
            <person name="Berthelot C."/>
            <person name="Roest Crollius H."/>
            <person name="Guiguen Y."/>
        </authorList>
    </citation>
    <scope>NUCLEOTIDE SEQUENCE</scope>
    <source>
        <strain evidence="2">Concon-B</strain>
    </source>
</reference>
<keyword evidence="3" id="KW-1185">Reference proteome</keyword>
<gene>
    <name evidence="2" type="ORF">COCON_G00225420</name>
</gene>
<feature type="coiled-coil region" evidence="1">
    <location>
        <begin position="308"/>
        <end position="440"/>
    </location>
</feature>
<sequence length="653" mass="74447">MTQSLNESLGSSLRTADLGDGTILMWQNTIQRLVSEASVCVPPREYFHIRTTVPSGCCAAGRGNVNEGLRRMLASVSVKGGAENATPEVAYLAIPLNPGVDQRRSRRQAAGFVPKASVQQGTLRKEAAEMHRVSEPQVGAMPLEHINLLLNQMHGAALGNRITTSTPLLSNELDESEDVFNASGFFSNLQHTVRSVSSKDREKQFGKLECPEEARSSSVRENHKDGIKVLGEKLKLKELELQQMVQLLLMLQQDLEEARGLSYLKDTEIGLLAEKLKREGKQYRENAAHFDNTCTSLRGKLLASKADNRTFVKQLQQLLEKYERLKKQASAAKKQSCEDRVDKECALKTLKEAKQELEKLNAEQGLLKQKEEAAQRVVSELKEKLQTVVNYCEKKVKERRRLEDEATETKKEIEHLRDQLQQAQNETQRLAKSMSSIESEKQAGIKQLLQTEEQVSVLKLKLDESRVERESTGLHIKEMRREARRSKAKLQEELFLVQENYKGCEKMAESLQRESATLSKLVYDLKRDKQLLKEELENLRQDKKRLEDKNQQEGQRLREVIALLGKERDLLQMELGDLRKDYLNMSDRIAERMGHLGQDETHMCISDFAPLCEEKTSRQDHHRAQHTDKNQDVIQQIKKRVEDEEAMCIQASG</sequence>
<protein>
    <submittedName>
        <fullName evidence="2">Uncharacterized protein</fullName>
    </submittedName>
</protein>
<organism evidence="2 3">
    <name type="scientific">Conger conger</name>
    <name type="common">Conger eel</name>
    <name type="synonym">Muraena conger</name>
    <dbReference type="NCBI Taxonomy" id="82655"/>
    <lineage>
        <taxon>Eukaryota</taxon>
        <taxon>Metazoa</taxon>
        <taxon>Chordata</taxon>
        <taxon>Craniata</taxon>
        <taxon>Vertebrata</taxon>
        <taxon>Euteleostomi</taxon>
        <taxon>Actinopterygii</taxon>
        <taxon>Neopterygii</taxon>
        <taxon>Teleostei</taxon>
        <taxon>Anguilliformes</taxon>
        <taxon>Congridae</taxon>
        <taxon>Conger</taxon>
    </lineage>
</organism>
<evidence type="ECO:0000313" key="2">
    <source>
        <dbReference type="EMBL" id="KAJ8250620.1"/>
    </source>
</evidence>
<dbReference type="OrthoDB" id="9947236at2759"/>
<comment type="caution">
    <text evidence="2">The sequence shown here is derived from an EMBL/GenBank/DDBJ whole genome shotgun (WGS) entry which is preliminary data.</text>
</comment>
<evidence type="ECO:0000313" key="3">
    <source>
        <dbReference type="Proteomes" id="UP001152803"/>
    </source>
</evidence>
<evidence type="ECO:0000256" key="1">
    <source>
        <dbReference type="SAM" id="Coils"/>
    </source>
</evidence>
<dbReference type="Proteomes" id="UP001152803">
    <property type="component" value="Unassembled WGS sequence"/>
</dbReference>
<accession>A0A9Q1HLE4</accession>
<feature type="coiled-coil region" evidence="1">
    <location>
        <begin position="480"/>
        <end position="563"/>
    </location>
</feature>
<proteinExistence type="predicted"/>
<keyword evidence="1" id="KW-0175">Coiled coil</keyword>
<name>A0A9Q1HLE4_CONCO</name>
<dbReference type="EMBL" id="JAFJMO010000018">
    <property type="protein sequence ID" value="KAJ8250620.1"/>
    <property type="molecule type" value="Genomic_DNA"/>
</dbReference>